<name>A0ABY3PQX9_9CYAN</name>
<reference evidence="2 3" key="1">
    <citation type="journal article" date="2021" name="Genome Biol. Evol.">
        <title>Complete Genome Sequencing of a Novel Gloeobacter Species from a Waterfall Cave in Mexico.</title>
        <authorList>
            <person name="Saw J.H."/>
            <person name="Cardona T."/>
            <person name="Montejano G."/>
        </authorList>
    </citation>
    <scope>NUCLEOTIDE SEQUENCE [LARGE SCALE GENOMIC DNA]</scope>
    <source>
        <strain evidence="2">MG652769</strain>
    </source>
</reference>
<feature type="coiled-coil region" evidence="1">
    <location>
        <begin position="20"/>
        <end position="47"/>
    </location>
</feature>
<evidence type="ECO:0000256" key="1">
    <source>
        <dbReference type="SAM" id="Coils"/>
    </source>
</evidence>
<evidence type="ECO:0000313" key="3">
    <source>
        <dbReference type="Proteomes" id="UP001054846"/>
    </source>
</evidence>
<keyword evidence="1" id="KW-0175">Coiled coil</keyword>
<accession>A0ABY3PQX9</accession>
<proteinExistence type="predicted"/>
<dbReference type="RefSeq" id="WP_230843179.1">
    <property type="nucleotide sequence ID" value="NZ_CP063845.1"/>
</dbReference>
<sequence length="67" mass="7768">MNNEDLNFHFRFLLAILSYALALESENQLLDEEVRNCQLEIAKLRAAADPSLLNDLPSQEQRYEENS</sequence>
<dbReference type="EMBL" id="CP063845">
    <property type="protein sequence ID" value="UFP95943.1"/>
    <property type="molecule type" value="Genomic_DNA"/>
</dbReference>
<keyword evidence="3" id="KW-1185">Reference proteome</keyword>
<evidence type="ECO:0000313" key="2">
    <source>
        <dbReference type="EMBL" id="UFP95943.1"/>
    </source>
</evidence>
<dbReference type="Proteomes" id="UP001054846">
    <property type="component" value="Chromosome"/>
</dbReference>
<gene>
    <name evidence="2" type="ORF">ISF26_06910</name>
</gene>
<organism evidence="2 3">
    <name type="scientific">Gloeobacter morelensis MG652769</name>
    <dbReference type="NCBI Taxonomy" id="2781736"/>
    <lineage>
        <taxon>Bacteria</taxon>
        <taxon>Bacillati</taxon>
        <taxon>Cyanobacteriota</taxon>
        <taxon>Cyanophyceae</taxon>
        <taxon>Gloeobacterales</taxon>
        <taxon>Gloeobacteraceae</taxon>
        <taxon>Gloeobacter</taxon>
        <taxon>Gloeobacter morelensis</taxon>
    </lineage>
</organism>
<protein>
    <submittedName>
        <fullName evidence="2">Uncharacterized protein</fullName>
    </submittedName>
</protein>